<reference evidence="1 2" key="1">
    <citation type="submission" date="2016-04" db="EMBL/GenBank/DDBJ databases">
        <title>Genome analyses suggest a sexual origin of heterokaryosis in a supposedly ancient asexual fungus.</title>
        <authorList>
            <person name="Ropars J."/>
            <person name="Sedzielewska K."/>
            <person name="Noel J."/>
            <person name="Charron P."/>
            <person name="Farinelli L."/>
            <person name="Marton T."/>
            <person name="Kruger M."/>
            <person name="Pelin A."/>
            <person name="Brachmann A."/>
            <person name="Corradi N."/>
        </authorList>
    </citation>
    <scope>NUCLEOTIDE SEQUENCE [LARGE SCALE GENOMIC DNA]</scope>
    <source>
        <strain evidence="1 2">A5</strain>
    </source>
</reference>
<proteinExistence type="predicted"/>
<protein>
    <submittedName>
        <fullName evidence="1">Uncharacterized protein</fullName>
    </submittedName>
</protein>
<dbReference type="AlphaFoldDB" id="A0A2N0NLJ9"/>
<reference evidence="1 2" key="2">
    <citation type="submission" date="2017-09" db="EMBL/GenBank/DDBJ databases">
        <title>Extensive intraspecific genome diversity in a model arbuscular mycorrhizal fungus.</title>
        <authorList>
            <person name="Chen E.C."/>
            <person name="Morin E."/>
            <person name="Beaudet D."/>
            <person name="Noel J."/>
            <person name="Ndikumana S."/>
            <person name="Charron P."/>
            <person name="St-Onge C."/>
            <person name="Giorgi J."/>
            <person name="Grigoriev I.V."/>
            <person name="Roux C."/>
            <person name="Martin F.M."/>
            <person name="Corradi N."/>
        </authorList>
    </citation>
    <scope>NUCLEOTIDE SEQUENCE [LARGE SCALE GENOMIC DNA]</scope>
    <source>
        <strain evidence="1 2">A5</strain>
    </source>
</reference>
<comment type="caution">
    <text evidence="1">The sequence shown here is derived from an EMBL/GenBank/DDBJ whole genome shotgun (WGS) entry which is preliminary data.</text>
</comment>
<sequence length="91" mass="10440">MTGWKYSKKRLKQHLYVAKDIHTKKVICSSEVEDSMNDDDIIGVDECNGENKNLDCTIDIDIDYDENINSFSNKRRACSSLRSANISTYID</sequence>
<gene>
    <name evidence="1" type="ORF">RhiirA5_436716</name>
</gene>
<evidence type="ECO:0000313" key="2">
    <source>
        <dbReference type="Proteomes" id="UP000232722"/>
    </source>
</evidence>
<name>A0A2N0NLJ9_9GLOM</name>
<accession>A0A2N0NLJ9</accession>
<dbReference type="VEuPathDB" id="FungiDB:FUN_016222"/>
<dbReference type="EMBL" id="LLXJ01004790">
    <property type="protein sequence ID" value="PKB95441.1"/>
    <property type="molecule type" value="Genomic_DNA"/>
</dbReference>
<evidence type="ECO:0000313" key="1">
    <source>
        <dbReference type="EMBL" id="PKB95441.1"/>
    </source>
</evidence>
<dbReference type="Proteomes" id="UP000232722">
    <property type="component" value="Unassembled WGS sequence"/>
</dbReference>
<organism evidence="1 2">
    <name type="scientific">Rhizophagus irregularis</name>
    <dbReference type="NCBI Taxonomy" id="588596"/>
    <lineage>
        <taxon>Eukaryota</taxon>
        <taxon>Fungi</taxon>
        <taxon>Fungi incertae sedis</taxon>
        <taxon>Mucoromycota</taxon>
        <taxon>Glomeromycotina</taxon>
        <taxon>Glomeromycetes</taxon>
        <taxon>Glomerales</taxon>
        <taxon>Glomeraceae</taxon>
        <taxon>Rhizophagus</taxon>
    </lineage>
</organism>